<evidence type="ECO:0000259" key="4">
    <source>
        <dbReference type="Pfam" id="PF01593"/>
    </source>
</evidence>
<protein>
    <recommendedName>
        <fullName evidence="3">Pyridine nucleotide-disulfide oxidoreductase domain-containing protein 2</fullName>
    </recommendedName>
</protein>
<dbReference type="EMBL" id="FNEB01000007">
    <property type="protein sequence ID" value="SDI96968.1"/>
    <property type="molecule type" value="Genomic_DNA"/>
</dbReference>
<keyword evidence="6" id="KW-1185">Reference proteome</keyword>
<comment type="function">
    <text evidence="1">Probable oxidoreductase that may play a role as regulator of mitochondrial function.</text>
</comment>
<evidence type="ECO:0000313" key="6">
    <source>
        <dbReference type="Proteomes" id="UP000199340"/>
    </source>
</evidence>
<dbReference type="GO" id="GO:0016491">
    <property type="term" value="F:oxidoreductase activity"/>
    <property type="evidence" value="ECO:0007669"/>
    <property type="project" value="InterPro"/>
</dbReference>
<dbReference type="AlphaFoldDB" id="A0A1G8PX74"/>
<evidence type="ECO:0000313" key="5">
    <source>
        <dbReference type="EMBL" id="SDI96968.1"/>
    </source>
</evidence>
<evidence type="ECO:0000256" key="2">
    <source>
        <dbReference type="ARBA" id="ARBA00038825"/>
    </source>
</evidence>
<dbReference type="SUPFAM" id="SSF51905">
    <property type="entry name" value="FAD/NAD(P)-binding domain"/>
    <property type="match status" value="1"/>
</dbReference>
<dbReference type="Gene3D" id="3.50.50.60">
    <property type="entry name" value="FAD/NAD(P)-binding domain"/>
    <property type="match status" value="2"/>
</dbReference>
<dbReference type="PANTHER" id="PTHR10668">
    <property type="entry name" value="PHYTOENE DEHYDROGENASE"/>
    <property type="match status" value="1"/>
</dbReference>
<evidence type="ECO:0000256" key="3">
    <source>
        <dbReference type="ARBA" id="ARBA00040298"/>
    </source>
</evidence>
<dbReference type="InterPro" id="IPR036188">
    <property type="entry name" value="FAD/NAD-bd_sf"/>
</dbReference>
<dbReference type="PANTHER" id="PTHR10668:SF105">
    <property type="entry name" value="DEHYDROGENASE-RELATED"/>
    <property type="match status" value="1"/>
</dbReference>
<reference evidence="5 6" key="1">
    <citation type="submission" date="2016-10" db="EMBL/GenBank/DDBJ databases">
        <authorList>
            <person name="de Groot N.N."/>
        </authorList>
    </citation>
    <scope>NUCLEOTIDE SEQUENCE [LARGE SCALE GENOMIC DNA]</scope>
    <source>
        <strain evidence="5 6">DSM 28010</strain>
    </source>
</reference>
<proteinExistence type="predicted"/>
<accession>A0A1G8PX74</accession>
<dbReference type="Proteomes" id="UP000199340">
    <property type="component" value="Unassembled WGS sequence"/>
</dbReference>
<sequence length="521" mass="56108">MAGLPHIVIGSGINALVAAALLARKGRRVIVLEREDRIGGCMMTDEITQPGFHHDVMAATFVLFLTSPAYAELAEDLARHGLEFCHTDTPTAVLRPDGSSAALKMDRATNVTAFNAFAAGDGDRHAADVGSIEQDAEFLFALLGQSLWSWPIVRLMLRQARKRGLNGLKAWLGQALQPARSWLEEGYDSQQVQALYAPWVLHTGLTPESTYSGQMGRVIAFALEAAGAPVVKGGSARAADAFRSLIEAFGGEVRTGVDVARILTDGDRAYGVETAAGERIDATSVIASVTPGQLYGRLLENPTQEEQQATRSFRHGRGNFQLHYALDGQPEWNADGLENVALIHLADGIDSVSKSSNEAERGLLPETPTICVGQPHRLDPSRCPDGKGILWLQIPDAPRVIKGDAAGEIDTGPDWTEATREAFADRLESILRQHIRNFDKIKLARRAYSPADLAALNMNLVGGDPYGGACSIDQFFVWRPFPQSVNNGTRFRNLHHIGASTHPGPGLGGGSGYNLAKRLGA</sequence>
<organism evidence="5 6">
    <name type="scientific">Lutimaribacter saemankumensis</name>
    <dbReference type="NCBI Taxonomy" id="490829"/>
    <lineage>
        <taxon>Bacteria</taxon>
        <taxon>Pseudomonadati</taxon>
        <taxon>Pseudomonadota</taxon>
        <taxon>Alphaproteobacteria</taxon>
        <taxon>Rhodobacterales</taxon>
        <taxon>Roseobacteraceae</taxon>
        <taxon>Lutimaribacter</taxon>
    </lineage>
</organism>
<comment type="subunit">
    <text evidence="2">Interacts with COX5B; this interaction may contribute to localize PYROXD2 to the inner face of the inner mitochondrial membrane.</text>
</comment>
<dbReference type="RefSeq" id="WP_090029190.1">
    <property type="nucleotide sequence ID" value="NZ_FNEB01000007.1"/>
</dbReference>
<dbReference type="InterPro" id="IPR002937">
    <property type="entry name" value="Amino_oxidase"/>
</dbReference>
<gene>
    <name evidence="5" type="ORF">SAMN05421850_10719</name>
</gene>
<name>A0A1G8PX74_9RHOB</name>
<evidence type="ECO:0000256" key="1">
    <source>
        <dbReference type="ARBA" id="ARBA00037217"/>
    </source>
</evidence>
<dbReference type="Pfam" id="PF01593">
    <property type="entry name" value="Amino_oxidase"/>
    <property type="match status" value="1"/>
</dbReference>
<dbReference type="STRING" id="490829.SAMN05421850_10719"/>
<feature type="domain" description="Amine oxidase" evidence="4">
    <location>
        <begin position="16"/>
        <end position="389"/>
    </location>
</feature>
<dbReference type="OrthoDB" id="9774675at2"/>